<evidence type="ECO:0000313" key="2">
    <source>
        <dbReference type="Proteomes" id="UP001064048"/>
    </source>
</evidence>
<evidence type="ECO:0000313" key="1">
    <source>
        <dbReference type="EMBL" id="KAI8424101.1"/>
    </source>
</evidence>
<reference evidence="1 2" key="1">
    <citation type="journal article" date="2022" name="Genome Biol. Evol.">
        <title>The Spruce Budworm Genome: Reconstructing the Evolutionary History of Antifreeze Proteins.</title>
        <authorList>
            <person name="Beliveau C."/>
            <person name="Gagne P."/>
            <person name="Picq S."/>
            <person name="Vernygora O."/>
            <person name="Keeling C.I."/>
            <person name="Pinkney K."/>
            <person name="Doucet D."/>
            <person name="Wen F."/>
            <person name="Johnston J.S."/>
            <person name="Maaroufi H."/>
            <person name="Boyle B."/>
            <person name="Laroche J."/>
            <person name="Dewar K."/>
            <person name="Juretic N."/>
            <person name="Blackburn G."/>
            <person name="Nisole A."/>
            <person name="Brunet B."/>
            <person name="Brandao M."/>
            <person name="Lumley L."/>
            <person name="Duan J."/>
            <person name="Quan G."/>
            <person name="Lucarotti C.J."/>
            <person name="Roe A.D."/>
            <person name="Sperling F.A.H."/>
            <person name="Levesque R.C."/>
            <person name="Cusson M."/>
        </authorList>
    </citation>
    <scope>NUCLEOTIDE SEQUENCE [LARGE SCALE GENOMIC DNA]</scope>
    <source>
        <strain evidence="1">Glfc:IPQL:Cfum</strain>
    </source>
</reference>
<proteinExistence type="predicted"/>
<comment type="caution">
    <text evidence="1">The sequence shown here is derived from an EMBL/GenBank/DDBJ whole genome shotgun (WGS) entry which is preliminary data.</text>
</comment>
<organism evidence="1 2">
    <name type="scientific">Choristoneura fumiferana</name>
    <name type="common">Spruce budworm moth</name>
    <name type="synonym">Archips fumiferana</name>
    <dbReference type="NCBI Taxonomy" id="7141"/>
    <lineage>
        <taxon>Eukaryota</taxon>
        <taxon>Metazoa</taxon>
        <taxon>Ecdysozoa</taxon>
        <taxon>Arthropoda</taxon>
        <taxon>Hexapoda</taxon>
        <taxon>Insecta</taxon>
        <taxon>Pterygota</taxon>
        <taxon>Neoptera</taxon>
        <taxon>Endopterygota</taxon>
        <taxon>Lepidoptera</taxon>
        <taxon>Glossata</taxon>
        <taxon>Ditrysia</taxon>
        <taxon>Tortricoidea</taxon>
        <taxon>Tortricidae</taxon>
        <taxon>Tortricinae</taxon>
        <taxon>Choristoneura</taxon>
    </lineage>
</organism>
<gene>
    <name evidence="1" type="ORF">MSG28_002708</name>
</gene>
<dbReference type="EMBL" id="CM046104">
    <property type="protein sequence ID" value="KAI8424101.1"/>
    <property type="molecule type" value="Genomic_DNA"/>
</dbReference>
<protein>
    <submittedName>
        <fullName evidence="1">Uncharacterized protein</fullName>
    </submittedName>
</protein>
<name>A0ACC0JIW3_CHOFU</name>
<dbReference type="Proteomes" id="UP001064048">
    <property type="component" value="Chromosome 4"/>
</dbReference>
<keyword evidence="2" id="KW-1185">Reference proteome</keyword>
<sequence>MNFTGIPIDNISKLRTSAKMFSPDISFGETESKVEYTDKISPCKATQKTNSLIISDEDNSNIFEDSLPLDIIPTKLINDENDIKQINEFSKQENTTKCININSDSVLDAFKSTIIIDDEQQDEDFKLVYEEDNKVCGDLNEDIITNTQNVVTTFIKAHFISPLKRKAEYNNGKNDFRPPSTKRLKVEPQVKSQQKEATKIEGQETNCACFTKFTILIRDSKLNCVVLKGKDINLNLHVIEKIMNASVYFDTNTSTSLLNELIGSNIIRNQPKLTIKHTEDKMEVPSIKGMAICTGEDNCIFIDVNSLNGDFSFLKNKLRYWFLQENLKLKMICLKTAYKQVKEFFGVDLSACCKDISLAEWLIDSDEKISNVSFLMKKYCGLDLSTASLRTGNRVKKFRNLDTIENLCFNAWCVWEVANKQRTYLLKLYHNIDNVIDTEIHIAKILANCEYYGLTVDKDLASQLLIDVKSSQEILQKKAYKICGYHFNFNSSKDVAKVLGIYKGRKVSTKKSVLSTHNSPMSSIVIYWRKLNSILTKTLYPLTERACMYRHGNRITPTYTMYTCSGRISMHEPNLQSVPRTFSVPLSYLTLEDTQTDEMVEFNCRNIFRAAPEHVLVSADYCQLELRILTHFCEDEVLMSIMKSDVDVFKSIAASWGGVAEEEVDDDLRQKAKQLCYGIIYGMGNKTLSQTLDVSEMEAAVFMDTFHKTYPAIRIYTQKVIEDCKTKGFIETLTKRRRYLPDINSGMVSKKNAAERQAVNTTIQGSAADIAKAAMCAIDTRTSTSLHKPRLILQMHDELIYEVPEANKHTFIKILKQVMEQSVTLKVPLPVKVKTGYTWGRLEEFSVITWSRGRGSAVGPARNQYLRGASPLAARCRRSPVPPLSAPPRRHLTSGTRFKTIRH</sequence>
<accession>A0ACC0JIW3</accession>